<accession>A0A7W6H6A9</accession>
<dbReference type="InterPro" id="IPR003737">
    <property type="entry name" value="GlcNAc_PI_deacetylase-related"/>
</dbReference>
<feature type="domain" description="Methyltransferase" evidence="1">
    <location>
        <begin position="293"/>
        <end position="379"/>
    </location>
</feature>
<protein>
    <submittedName>
        <fullName evidence="2">LmbE family N-acetylglucosaminyl deacetylase</fullName>
    </submittedName>
</protein>
<dbReference type="AlphaFoldDB" id="A0A7W6H6A9"/>
<sequence length="439" mass="48122">MTIPYGEWRARQEAAPLADALTLIGPGGLVVIAPHPDDESLGAAALITAAAFAGRPVALVALTDGEGSHRGSREWPAERIAERRRAEQELAMRELGVAEPRILRLSLPDGASRWHEGFASAAETVAQLADEIGATAIVTTAGIDPHPDHEAAAILGEAVHEVRPALRLLFYPVWSLRHDDDHPVEVEGLHPFRLAAPLAEKARAIARHETQMGALITDDPDSFALPDWFLRHHQSPHEHVFWRRMPGRPPSAEHFARLYANGGDPWHARTAPYEREKREATLAMLGDERFASVIEIGCGEGHLSAALAGRASRTLGLDLDASIVARATARHAGTARLEFRQGRLPADFPPERFDLLVLSEVLYFLDEAEIEALLLAARRQGEHDASILLVNYLGETGTPLSGDAAADFFLSMAAHGWVVERSERREGYRLDRLRRRAHG</sequence>
<gene>
    <name evidence="2" type="ORF">GGR04_003249</name>
</gene>
<dbReference type="Pfam" id="PF02585">
    <property type="entry name" value="PIG-L"/>
    <property type="match status" value="1"/>
</dbReference>
<dbReference type="InterPro" id="IPR041698">
    <property type="entry name" value="Methyltransf_25"/>
</dbReference>
<dbReference type="EMBL" id="JACIEK010000009">
    <property type="protein sequence ID" value="MBB3999380.1"/>
    <property type="molecule type" value="Genomic_DNA"/>
</dbReference>
<dbReference type="Pfam" id="PF13649">
    <property type="entry name" value="Methyltransf_25"/>
    <property type="match status" value="1"/>
</dbReference>
<organism evidence="2 3">
    <name type="scientific">Aureimonas pseudogalii</name>
    <dbReference type="NCBI Taxonomy" id="1744844"/>
    <lineage>
        <taxon>Bacteria</taxon>
        <taxon>Pseudomonadati</taxon>
        <taxon>Pseudomonadota</taxon>
        <taxon>Alphaproteobacteria</taxon>
        <taxon>Hyphomicrobiales</taxon>
        <taxon>Aurantimonadaceae</taxon>
        <taxon>Aureimonas</taxon>
    </lineage>
</organism>
<dbReference type="InterPro" id="IPR024078">
    <property type="entry name" value="LmbE-like_dom_sf"/>
</dbReference>
<dbReference type="Proteomes" id="UP000542776">
    <property type="component" value="Unassembled WGS sequence"/>
</dbReference>
<dbReference type="SUPFAM" id="SSF102588">
    <property type="entry name" value="LmbE-like"/>
    <property type="match status" value="1"/>
</dbReference>
<evidence type="ECO:0000313" key="2">
    <source>
        <dbReference type="EMBL" id="MBB3999380.1"/>
    </source>
</evidence>
<dbReference type="Gene3D" id="3.40.50.10320">
    <property type="entry name" value="LmbE-like"/>
    <property type="match status" value="1"/>
</dbReference>
<dbReference type="RefSeq" id="WP_183200920.1">
    <property type="nucleotide sequence ID" value="NZ_JACIEK010000009.1"/>
</dbReference>
<name>A0A7W6H6A9_9HYPH</name>
<dbReference type="Gene3D" id="3.40.50.150">
    <property type="entry name" value="Vaccinia Virus protein VP39"/>
    <property type="match status" value="1"/>
</dbReference>
<dbReference type="InterPro" id="IPR029063">
    <property type="entry name" value="SAM-dependent_MTases_sf"/>
</dbReference>
<proteinExistence type="predicted"/>
<comment type="caution">
    <text evidence="2">The sequence shown here is derived from an EMBL/GenBank/DDBJ whole genome shotgun (WGS) entry which is preliminary data.</text>
</comment>
<evidence type="ECO:0000259" key="1">
    <source>
        <dbReference type="Pfam" id="PF13649"/>
    </source>
</evidence>
<dbReference type="SUPFAM" id="SSF53335">
    <property type="entry name" value="S-adenosyl-L-methionine-dependent methyltransferases"/>
    <property type="match status" value="1"/>
</dbReference>
<dbReference type="CDD" id="cd02440">
    <property type="entry name" value="AdoMet_MTases"/>
    <property type="match status" value="1"/>
</dbReference>
<evidence type="ECO:0000313" key="3">
    <source>
        <dbReference type="Proteomes" id="UP000542776"/>
    </source>
</evidence>
<keyword evidence="3" id="KW-1185">Reference proteome</keyword>
<dbReference type="GO" id="GO:0016811">
    <property type="term" value="F:hydrolase activity, acting on carbon-nitrogen (but not peptide) bonds, in linear amides"/>
    <property type="evidence" value="ECO:0007669"/>
    <property type="project" value="TreeGrafter"/>
</dbReference>
<dbReference type="PANTHER" id="PTHR12993">
    <property type="entry name" value="N-ACETYLGLUCOSAMINYL-PHOSPHATIDYLINOSITOL DE-N-ACETYLASE-RELATED"/>
    <property type="match status" value="1"/>
</dbReference>
<reference evidence="2 3" key="1">
    <citation type="submission" date="2020-08" db="EMBL/GenBank/DDBJ databases">
        <title>Genomic Encyclopedia of Type Strains, Phase IV (KMG-IV): sequencing the most valuable type-strain genomes for metagenomic binning, comparative biology and taxonomic classification.</title>
        <authorList>
            <person name="Goeker M."/>
        </authorList>
    </citation>
    <scope>NUCLEOTIDE SEQUENCE [LARGE SCALE GENOMIC DNA]</scope>
    <source>
        <strain evidence="2 3">DSM 102238</strain>
    </source>
</reference>
<dbReference type="PANTHER" id="PTHR12993:SF29">
    <property type="entry name" value="BLR3841 PROTEIN"/>
    <property type="match status" value="1"/>
</dbReference>